<gene>
    <name evidence="1" type="ORF">BV22DRAFT_1027049</name>
</gene>
<dbReference type="EMBL" id="MU267324">
    <property type="protein sequence ID" value="KAH7917044.1"/>
    <property type="molecule type" value="Genomic_DNA"/>
</dbReference>
<evidence type="ECO:0000313" key="1">
    <source>
        <dbReference type="EMBL" id="KAH7917044.1"/>
    </source>
</evidence>
<organism evidence="1 2">
    <name type="scientific">Leucogyrophana mollusca</name>
    <dbReference type="NCBI Taxonomy" id="85980"/>
    <lineage>
        <taxon>Eukaryota</taxon>
        <taxon>Fungi</taxon>
        <taxon>Dikarya</taxon>
        <taxon>Basidiomycota</taxon>
        <taxon>Agaricomycotina</taxon>
        <taxon>Agaricomycetes</taxon>
        <taxon>Agaricomycetidae</taxon>
        <taxon>Boletales</taxon>
        <taxon>Boletales incertae sedis</taxon>
        <taxon>Leucogyrophana</taxon>
    </lineage>
</organism>
<proteinExistence type="predicted"/>
<comment type="caution">
    <text evidence="1">The sequence shown here is derived from an EMBL/GenBank/DDBJ whole genome shotgun (WGS) entry which is preliminary data.</text>
</comment>
<name>A0ACB8AVP2_9AGAM</name>
<evidence type="ECO:0000313" key="2">
    <source>
        <dbReference type="Proteomes" id="UP000790709"/>
    </source>
</evidence>
<accession>A0ACB8AVP2</accession>
<protein>
    <submittedName>
        <fullName evidence="1">Uncharacterized protein</fullName>
    </submittedName>
</protein>
<reference evidence="1" key="1">
    <citation type="journal article" date="2021" name="New Phytol.">
        <title>Evolutionary innovations through gain and loss of genes in the ectomycorrhizal Boletales.</title>
        <authorList>
            <person name="Wu G."/>
            <person name="Miyauchi S."/>
            <person name="Morin E."/>
            <person name="Kuo A."/>
            <person name="Drula E."/>
            <person name="Varga T."/>
            <person name="Kohler A."/>
            <person name="Feng B."/>
            <person name="Cao Y."/>
            <person name="Lipzen A."/>
            <person name="Daum C."/>
            <person name="Hundley H."/>
            <person name="Pangilinan J."/>
            <person name="Johnson J."/>
            <person name="Barry K."/>
            <person name="LaButti K."/>
            <person name="Ng V."/>
            <person name="Ahrendt S."/>
            <person name="Min B."/>
            <person name="Choi I.G."/>
            <person name="Park H."/>
            <person name="Plett J.M."/>
            <person name="Magnuson J."/>
            <person name="Spatafora J.W."/>
            <person name="Nagy L.G."/>
            <person name="Henrissat B."/>
            <person name="Grigoriev I.V."/>
            <person name="Yang Z.L."/>
            <person name="Xu J."/>
            <person name="Martin F.M."/>
        </authorList>
    </citation>
    <scope>NUCLEOTIDE SEQUENCE</scope>
    <source>
        <strain evidence="1">KUC20120723A-06</strain>
    </source>
</reference>
<keyword evidence="2" id="KW-1185">Reference proteome</keyword>
<dbReference type="Proteomes" id="UP000790709">
    <property type="component" value="Unassembled WGS sequence"/>
</dbReference>
<sequence>MEEIVALRDEVEMARVLFRPAEPVMRAPQLQLLEHFAVHRPLLFRKRLRVDPDIFDRILDQISDHPIFQNRSNNPQLPVAIQLAIFLNRLGHYGNAISPEYVAEWAGVSVGTVFNCTHRVMVAILDQHDTFIRFPDAVDAERSKMYCEERTCHAWRNGYLAVDGSAVKLYEKPKYHGEAFYDRKSNYSLNCQVYIYHYIIVYLMLIIAGGRIAPQPPHC</sequence>